<comment type="caution">
    <text evidence="1">The sequence shown here is derived from an EMBL/GenBank/DDBJ whole genome shotgun (WGS) entry which is preliminary data.</text>
</comment>
<keyword evidence="2" id="KW-1185">Reference proteome</keyword>
<evidence type="ECO:0000313" key="1">
    <source>
        <dbReference type="EMBL" id="PKY49629.1"/>
    </source>
</evidence>
<organism evidence="1 2">
    <name type="scientific">Rhizophagus irregularis</name>
    <dbReference type="NCBI Taxonomy" id="588596"/>
    <lineage>
        <taxon>Eukaryota</taxon>
        <taxon>Fungi</taxon>
        <taxon>Fungi incertae sedis</taxon>
        <taxon>Mucoromycota</taxon>
        <taxon>Glomeromycotina</taxon>
        <taxon>Glomeromycetes</taxon>
        <taxon>Glomerales</taxon>
        <taxon>Glomeraceae</taxon>
        <taxon>Rhizophagus</taxon>
    </lineage>
</organism>
<dbReference type="Proteomes" id="UP000234323">
    <property type="component" value="Unassembled WGS sequence"/>
</dbReference>
<dbReference type="AlphaFoldDB" id="A0A2I1GSN8"/>
<accession>A0A2I1GSN8</accession>
<protein>
    <recommendedName>
        <fullName evidence="3">Actin-like ATPase domain-containing protein</fullName>
    </recommendedName>
</protein>
<sequence>MGHDFGTTYSRFAYKSNPSEITVLKYDENLELLSCEFPALVENQVGKINLFEQNPAEKFKLHLSKMEDKPPLLDGLSYKVAISQYLENLLEILWPDLKFSIIMSIPTDLVKKLRKLCANVHTMLRL</sequence>
<reference evidence="1 2" key="1">
    <citation type="submission" date="2015-10" db="EMBL/GenBank/DDBJ databases">
        <title>Genome analyses suggest a sexual origin of heterokaryosis in a supposedly ancient asexual fungus.</title>
        <authorList>
            <person name="Ropars J."/>
            <person name="Sedzielewska K."/>
            <person name="Noel J."/>
            <person name="Charron P."/>
            <person name="Farinelli L."/>
            <person name="Marton T."/>
            <person name="Kruger M."/>
            <person name="Pelin A."/>
            <person name="Brachmann A."/>
            <person name="Corradi N."/>
        </authorList>
    </citation>
    <scope>NUCLEOTIDE SEQUENCE [LARGE SCALE GENOMIC DNA]</scope>
    <source>
        <strain evidence="1 2">A4</strain>
    </source>
</reference>
<dbReference type="EMBL" id="LLXI01000766">
    <property type="protein sequence ID" value="PKY49629.1"/>
    <property type="molecule type" value="Genomic_DNA"/>
</dbReference>
<evidence type="ECO:0000313" key="2">
    <source>
        <dbReference type="Proteomes" id="UP000234323"/>
    </source>
</evidence>
<evidence type="ECO:0008006" key="3">
    <source>
        <dbReference type="Google" id="ProtNLM"/>
    </source>
</evidence>
<gene>
    <name evidence="1" type="ORF">RhiirA4_465697</name>
</gene>
<name>A0A2I1GSN8_9GLOM</name>
<proteinExistence type="predicted"/>